<protein>
    <submittedName>
        <fullName evidence="2">BCY1 protein</fullName>
    </submittedName>
</protein>
<evidence type="ECO:0000259" key="1">
    <source>
        <dbReference type="PROSITE" id="PS50042"/>
    </source>
</evidence>
<dbReference type="PROSITE" id="PS50042">
    <property type="entry name" value="CNMP_BINDING_3"/>
    <property type="match status" value="1"/>
</dbReference>
<name>A0A812IHD5_9DINO</name>
<keyword evidence="3" id="KW-1185">Reference proteome</keyword>
<dbReference type="GO" id="GO:0004862">
    <property type="term" value="F:cAMP-dependent protein kinase inhibitor activity"/>
    <property type="evidence" value="ECO:0007669"/>
    <property type="project" value="TreeGrafter"/>
</dbReference>
<dbReference type="InterPro" id="IPR050503">
    <property type="entry name" value="cAMP-dep_PK_reg_su-like"/>
</dbReference>
<dbReference type="PRINTS" id="PR00103">
    <property type="entry name" value="CAMPKINASE"/>
</dbReference>
<proteinExistence type="predicted"/>
<dbReference type="PROSITE" id="PS00889">
    <property type="entry name" value="CNMP_BINDING_2"/>
    <property type="match status" value="1"/>
</dbReference>
<dbReference type="Gene3D" id="2.60.120.10">
    <property type="entry name" value="Jelly Rolls"/>
    <property type="match status" value="1"/>
</dbReference>
<organism evidence="2 3">
    <name type="scientific">Symbiodinium natans</name>
    <dbReference type="NCBI Taxonomy" id="878477"/>
    <lineage>
        <taxon>Eukaryota</taxon>
        <taxon>Sar</taxon>
        <taxon>Alveolata</taxon>
        <taxon>Dinophyceae</taxon>
        <taxon>Suessiales</taxon>
        <taxon>Symbiodiniaceae</taxon>
        <taxon>Symbiodinium</taxon>
    </lineage>
</organism>
<dbReference type="InterPro" id="IPR018490">
    <property type="entry name" value="cNMP-bd_dom_sf"/>
</dbReference>
<dbReference type="GO" id="GO:0034236">
    <property type="term" value="F:protein kinase A catalytic subunit binding"/>
    <property type="evidence" value="ECO:0007669"/>
    <property type="project" value="TreeGrafter"/>
</dbReference>
<gene>
    <name evidence="2" type="primary">BCY1</name>
    <name evidence="2" type="ORF">SNAT2548_LOCUS4651</name>
</gene>
<evidence type="ECO:0000313" key="2">
    <source>
        <dbReference type="EMBL" id="CAE7039036.1"/>
    </source>
</evidence>
<dbReference type="SMART" id="SM00100">
    <property type="entry name" value="cNMP"/>
    <property type="match status" value="1"/>
</dbReference>
<dbReference type="PANTHER" id="PTHR11635">
    <property type="entry name" value="CAMP-DEPENDENT PROTEIN KINASE REGULATORY CHAIN"/>
    <property type="match status" value="1"/>
</dbReference>
<dbReference type="GO" id="GO:0030552">
    <property type="term" value="F:cAMP binding"/>
    <property type="evidence" value="ECO:0007669"/>
    <property type="project" value="TreeGrafter"/>
</dbReference>
<dbReference type="PANTHER" id="PTHR11635:SF152">
    <property type="entry name" value="CAMP-DEPENDENT PROTEIN KINASE TYPE I REGULATORY SUBUNIT-RELATED"/>
    <property type="match status" value="1"/>
</dbReference>
<dbReference type="CDD" id="cd00038">
    <property type="entry name" value="CAP_ED"/>
    <property type="match status" value="1"/>
</dbReference>
<accession>A0A812IHD5</accession>
<dbReference type="GO" id="GO:0005952">
    <property type="term" value="C:cAMP-dependent protein kinase complex"/>
    <property type="evidence" value="ECO:0007669"/>
    <property type="project" value="InterPro"/>
</dbReference>
<dbReference type="InterPro" id="IPR000595">
    <property type="entry name" value="cNMP-bd_dom"/>
</dbReference>
<dbReference type="InterPro" id="IPR018488">
    <property type="entry name" value="cNMP-bd_CS"/>
</dbReference>
<dbReference type="InterPro" id="IPR014710">
    <property type="entry name" value="RmlC-like_jellyroll"/>
</dbReference>
<comment type="caution">
    <text evidence="2">The sequence shown here is derived from an EMBL/GenBank/DDBJ whole genome shotgun (WGS) entry which is preliminary data.</text>
</comment>
<dbReference type="OrthoDB" id="434564at2759"/>
<dbReference type="GO" id="GO:0005829">
    <property type="term" value="C:cytosol"/>
    <property type="evidence" value="ECO:0007669"/>
    <property type="project" value="TreeGrafter"/>
</dbReference>
<sequence length="155" mass="17206">MGKHVEVKAPTPKTDSERQLMSNALKKNTNLQSMVDLDRTRINAIIDVAWKQDVPKGTRLIREGDLEADYFYIVQSGLFSISIADQKDGKTLPSIGPGGSFGELALIYFAPRAATVEATEQASVWVIDRGNFKQILAKSADELEQENLKLLDKVR</sequence>
<reference evidence="2" key="1">
    <citation type="submission" date="2021-02" db="EMBL/GenBank/DDBJ databases">
        <authorList>
            <person name="Dougan E. K."/>
            <person name="Rhodes N."/>
            <person name="Thang M."/>
            <person name="Chan C."/>
        </authorList>
    </citation>
    <scope>NUCLEOTIDE SEQUENCE</scope>
</reference>
<dbReference type="Pfam" id="PF00027">
    <property type="entry name" value="cNMP_binding"/>
    <property type="match status" value="1"/>
</dbReference>
<dbReference type="SUPFAM" id="SSF51206">
    <property type="entry name" value="cAMP-binding domain-like"/>
    <property type="match status" value="1"/>
</dbReference>
<dbReference type="Proteomes" id="UP000604046">
    <property type="component" value="Unassembled WGS sequence"/>
</dbReference>
<dbReference type="EMBL" id="CAJNDS010000289">
    <property type="protein sequence ID" value="CAE7039036.1"/>
    <property type="molecule type" value="Genomic_DNA"/>
</dbReference>
<dbReference type="AlphaFoldDB" id="A0A812IHD5"/>
<evidence type="ECO:0000313" key="3">
    <source>
        <dbReference type="Proteomes" id="UP000604046"/>
    </source>
</evidence>
<feature type="domain" description="Cyclic nucleotide-binding" evidence="1">
    <location>
        <begin position="33"/>
        <end position="153"/>
    </location>
</feature>